<dbReference type="EMBL" id="CP040017">
    <property type="protein sequence ID" value="QCP12738.1"/>
    <property type="molecule type" value="Genomic_DNA"/>
</dbReference>
<dbReference type="InterPro" id="IPR013424">
    <property type="entry name" value="Ice-binding_C"/>
</dbReference>
<name>A0ABX5UPP5_9BURK</name>
<evidence type="ECO:0000259" key="2">
    <source>
        <dbReference type="Pfam" id="PF07589"/>
    </source>
</evidence>
<keyword evidence="1" id="KW-0732">Signal</keyword>
<feature type="chain" id="PRO_5046090789" evidence="1">
    <location>
        <begin position="23"/>
        <end position="316"/>
    </location>
</feature>
<accession>A0ABX5UPP5</accession>
<sequence>MKLKSVLAAVVLSAIGVTPAFAGVAGMADLSISQLLVVDPITGAPSPFASQIRITSDSRTGTAASNYNGSPGVGIGDASITDTRTDGTTAAVDVRYRAAGPDAGTVNAIYGGSAENNTTANFVQNVGNFALGDMNITGNALAGGANGLTRADSSADTPNASGGANATILNGVTVITDFVAGTTADLAFALTYDAFVSAFVDALLPANQDSLASGAITFNLTLRNLTTGVTLLNWSPEALNQGFQSTGFDENALHDSAGTILSQTIGVVANNRYSLVINQASNSTIQLQAVPEPESLLLVGLGLLAMGVTARRKRLQ</sequence>
<reference evidence="3 4" key="1">
    <citation type="submission" date="2019-05" db="EMBL/GenBank/DDBJ databases">
        <title>Draft Genome Sequences of Six Type Strains of the Genus Massilia.</title>
        <authorList>
            <person name="Miess H."/>
            <person name="Frediansyhah A."/>
            <person name="Gross H."/>
        </authorList>
    </citation>
    <scope>NUCLEOTIDE SEQUENCE [LARGE SCALE GENOMIC DNA]</scope>
    <source>
        <strain evidence="3 4">DSMZ 26121</strain>
    </source>
</reference>
<evidence type="ECO:0000313" key="3">
    <source>
        <dbReference type="EMBL" id="QCP12738.1"/>
    </source>
</evidence>
<proteinExistence type="predicted"/>
<protein>
    <submittedName>
        <fullName evidence="3">PEP-CTERM sorting domain-containing protein</fullName>
    </submittedName>
</protein>
<dbReference type="InterPro" id="IPR048213">
    <property type="entry name" value="EDSA_1-like"/>
</dbReference>
<evidence type="ECO:0000256" key="1">
    <source>
        <dbReference type="SAM" id="SignalP"/>
    </source>
</evidence>
<keyword evidence="4" id="KW-1185">Reference proteome</keyword>
<feature type="signal peptide" evidence="1">
    <location>
        <begin position="1"/>
        <end position="22"/>
    </location>
</feature>
<dbReference type="Pfam" id="PF07589">
    <property type="entry name" value="PEP-CTERM"/>
    <property type="match status" value="1"/>
</dbReference>
<organism evidence="3 4">
    <name type="scientific">Pseudoduganella umbonata</name>
    <dbReference type="NCBI Taxonomy" id="864828"/>
    <lineage>
        <taxon>Bacteria</taxon>
        <taxon>Pseudomonadati</taxon>
        <taxon>Pseudomonadota</taxon>
        <taxon>Betaproteobacteria</taxon>
        <taxon>Burkholderiales</taxon>
        <taxon>Oxalobacteraceae</taxon>
        <taxon>Telluria group</taxon>
        <taxon>Pseudoduganella</taxon>
    </lineage>
</organism>
<feature type="domain" description="Ice-binding protein C-terminal" evidence="2">
    <location>
        <begin position="289"/>
        <end position="313"/>
    </location>
</feature>
<evidence type="ECO:0000313" key="4">
    <source>
        <dbReference type="Proteomes" id="UP000298763"/>
    </source>
</evidence>
<dbReference type="RefSeq" id="WP_137315567.1">
    <property type="nucleotide sequence ID" value="NZ_CP040017.1"/>
</dbReference>
<dbReference type="NCBIfam" id="NF041538">
    <property type="entry name" value="PEP_EDSA_1"/>
    <property type="match status" value="1"/>
</dbReference>
<gene>
    <name evidence="3" type="ORF">FCL38_21565</name>
</gene>
<dbReference type="NCBIfam" id="TIGR02595">
    <property type="entry name" value="PEP_CTERM"/>
    <property type="match status" value="1"/>
</dbReference>
<dbReference type="Proteomes" id="UP000298763">
    <property type="component" value="Chromosome"/>
</dbReference>